<dbReference type="SUPFAM" id="SSF47072">
    <property type="entry name" value="Cysteine alpha-hairpin motif"/>
    <property type="match status" value="1"/>
</dbReference>
<keyword evidence="4" id="KW-0496">Mitochondrion</keyword>
<comment type="subcellular location">
    <subcellularLocation>
        <location evidence="1">Mitochondrion intermembrane space</location>
    </subcellularLocation>
</comment>
<dbReference type="AlphaFoldDB" id="A0A8K0NT05"/>
<keyword evidence="7" id="KW-1185">Reference proteome</keyword>
<accession>A0A8K0NT05</accession>
<evidence type="ECO:0000313" key="6">
    <source>
        <dbReference type="EMBL" id="KAG7567014.1"/>
    </source>
</evidence>
<evidence type="ECO:0000256" key="1">
    <source>
        <dbReference type="ARBA" id="ARBA00004569"/>
    </source>
</evidence>
<comment type="caution">
    <text evidence="6">The sequence shown here is derived from an EMBL/GenBank/DDBJ whole genome shotgun (WGS) entry which is preliminary data.</text>
</comment>
<dbReference type="Proteomes" id="UP000812966">
    <property type="component" value="Unassembled WGS sequence"/>
</dbReference>
<dbReference type="GO" id="GO:0005758">
    <property type="term" value="C:mitochondrial intermembrane space"/>
    <property type="evidence" value="ECO:0007669"/>
    <property type="project" value="UniProtKB-SubCell"/>
</dbReference>
<evidence type="ECO:0000256" key="2">
    <source>
        <dbReference type="ARBA" id="ARBA00009858"/>
    </source>
</evidence>
<proteinExistence type="inferred from homology"/>
<evidence type="ECO:0000313" key="7">
    <source>
        <dbReference type="Proteomes" id="UP000812966"/>
    </source>
</evidence>
<reference evidence="6" key="1">
    <citation type="submission" date="2020-04" db="EMBL/GenBank/DDBJ databases">
        <title>Analysis of mating type loci in Filobasidium floriforme.</title>
        <authorList>
            <person name="Nowrousian M."/>
        </authorList>
    </citation>
    <scope>NUCLEOTIDE SEQUENCE</scope>
    <source>
        <strain evidence="6">CBS 6242</strain>
    </source>
</reference>
<name>A0A8K0NT05_9TREE</name>
<dbReference type="Pfam" id="PF08991">
    <property type="entry name" value="CMC4"/>
    <property type="match status" value="1"/>
</dbReference>
<keyword evidence="5" id="KW-1015">Disulfide bond</keyword>
<gene>
    <name evidence="6" type="ORF">FFLO_01273</name>
</gene>
<dbReference type="InterPro" id="IPR027179">
    <property type="entry name" value="CMC4"/>
</dbReference>
<dbReference type="EMBL" id="JABELV010000017">
    <property type="protein sequence ID" value="KAG7567014.1"/>
    <property type="molecule type" value="Genomic_DNA"/>
</dbReference>
<evidence type="ECO:0000256" key="4">
    <source>
        <dbReference type="ARBA" id="ARBA00023128"/>
    </source>
</evidence>
<dbReference type="PROSITE" id="PS51808">
    <property type="entry name" value="CHCH"/>
    <property type="match status" value="1"/>
</dbReference>
<evidence type="ECO:0000256" key="3">
    <source>
        <dbReference type="ARBA" id="ARBA00019406"/>
    </source>
</evidence>
<organism evidence="6 7">
    <name type="scientific">Filobasidium floriforme</name>
    <dbReference type="NCBI Taxonomy" id="5210"/>
    <lineage>
        <taxon>Eukaryota</taxon>
        <taxon>Fungi</taxon>
        <taxon>Dikarya</taxon>
        <taxon>Basidiomycota</taxon>
        <taxon>Agaricomycotina</taxon>
        <taxon>Tremellomycetes</taxon>
        <taxon>Filobasidiales</taxon>
        <taxon>Filobasidiaceae</taxon>
        <taxon>Filobasidium</taxon>
    </lineage>
</organism>
<dbReference type="Gene3D" id="1.10.287.1130">
    <property type="entry name" value="CytochromE C oxidase copper chaperone"/>
    <property type="match status" value="1"/>
</dbReference>
<protein>
    <recommendedName>
        <fullName evidence="3">Cx9C motif-containing protein 4, mitochondrial</fullName>
    </recommendedName>
</protein>
<dbReference type="InterPro" id="IPR009069">
    <property type="entry name" value="Cys_alpha_HP_mot_SF"/>
</dbReference>
<sequence>MSDDRPACQDEACAIQTCLSRTSYNEQKCQYAIDALYRCCASFYDRANAGKYENLGGIRREGVKKSTACPLESVVRRTVKRMDKEAGESNEIKKA</sequence>
<dbReference type="PANTHER" id="PTHR15590">
    <property type="entry name" value="CX9C MOTIF-CONTAINING PROTEIN 4"/>
    <property type="match status" value="1"/>
</dbReference>
<evidence type="ECO:0000256" key="5">
    <source>
        <dbReference type="ARBA" id="ARBA00023157"/>
    </source>
</evidence>
<comment type="similarity">
    <text evidence="2">Belongs to the CMC4 family.</text>
</comment>
<dbReference type="PANTHER" id="PTHR15590:SF0">
    <property type="entry name" value="CX9C MOTIF-CONTAINING PROTEIN 4"/>
    <property type="match status" value="1"/>
</dbReference>